<gene>
    <name evidence="3" type="ORF">Pcinc_020616</name>
</gene>
<proteinExistence type="predicted"/>
<reference evidence="3" key="1">
    <citation type="submission" date="2023-10" db="EMBL/GenBank/DDBJ databases">
        <title>Genome assemblies of two species of porcelain crab, Petrolisthes cinctipes and Petrolisthes manimaculis (Anomura: Porcellanidae).</title>
        <authorList>
            <person name="Angst P."/>
        </authorList>
    </citation>
    <scope>NUCLEOTIDE SEQUENCE</scope>
    <source>
        <strain evidence="3">PB745_01</strain>
        <tissue evidence="3">Gill</tissue>
    </source>
</reference>
<protein>
    <submittedName>
        <fullName evidence="3">Uncharacterized protein</fullName>
    </submittedName>
</protein>
<organism evidence="3 4">
    <name type="scientific">Petrolisthes cinctipes</name>
    <name type="common">Flat porcelain crab</name>
    <dbReference type="NCBI Taxonomy" id="88211"/>
    <lineage>
        <taxon>Eukaryota</taxon>
        <taxon>Metazoa</taxon>
        <taxon>Ecdysozoa</taxon>
        <taxon>Arthropoda</taxon>
        <taxon>Crustacea</taxon>
        <taxon>Multicrustacea</taxon>
        <taxon>Malacostraca</taxon>
        <taxon>Eumalacostraca</taxon>
        <taxon>Eucarida</taxon>
        <taxon>Decapoda</taxon>
        <taxon>Pleocyemata</taxon>
        <taxon>Anomura</taxon>
        <taxon>Galatheoidea</taxon>
        <taxon>Porcellanidae</taxon>
        <taxon>Petrolisthes</taxon>
    </lineage>
</organism>
<feature type="chain" id="PRO_5041975825" evidence="2">
    <location>
        <begin position="27"/>
        <end position="170"/>
    </location>
</feature>
<dbReference type="AlphaFoldDB" id="A0AAE1FHS5"/>
<keyword evidence="4" id="KW-1185">Reference proteome</keyword>
<feature type="region of interest" description="Disordered" evidence="1">
    <location>
        <begin position="27"/>
        <end position="86"/>
    </location>
</feature>
<dbReference type="EMBL" id="JAWQEG010002102">
    <property type="protein sequence ID" value="KAK3874452.1"/>
    <property type="molecule type" value="Genomic_DNA"/>
</dbReference>
<sequence>MGSMGLPWLLLLLVQTITVFMGEVDGTSPSLSRHHLPPPPLHNPLHLSHQNRPPSPLPVPRHYHLPPTPHNPHLSQQDPPPPPPHILSLLQQHLSSHLPRHILPARVQEHHDQLHPASLHAAWPRDVDTGMRTNRRDVEKGDRTGGKVTNYCDVCPAAHAIAPCMMNGLG</sequence>
<keyword evidence="2" id="KW-0732">Signal</keyword>
<dbReference type="Proteomes" id="UP001286313">
    <property type="component" value="Unassembled WGS sequence"/>
</dbReference>
<evidence type="ECO:0000256" key="2">
    <source>
        <dbReference type="SAM" id="SignalP"/>
    </source>
</evidence>
<comment type="caution">
    <text evidence="3">The sequence shown here is derived from an EMBL/GenBank/DDBJ whole genome shotgun (WGS) entry which is preliminary data.</text>
</comment>
<feature type="signal peptide" evidence="2">
    <location>
        <begin position="1"/>
        <end position="26"/>
    </location>
</feature>
<accession>A0AAE1FHS5</accession>
<name>A0AAE1FHS5_PETCI</name>
<evidence type="ECO:0000313" key="4">
    <source>
        <dbReference type="Proteomes" id="UP001286313"/>
    </source>
</evidence>
<evidence type="ECO:0000313" key="3">
    <source>
        <dbReference type="EMBL" id="KAK3874452.1"/>
    </source>
</evidence>
<evidence type="ECO:0000256" key="1">
    <source>
        <dbReference type="SAM" id="MobiDB-lite"/>
    </source>
</evidence>